<gene>
    <name evidence="2" type="ORF">A3224_10880</name>
</gene>
<evidence type="ECO:0000256" key="1">
    <source>
        <dbReference type="SAM" id="Phobius"/>
    </source>
</evidence>
<reference evidence="3" key="1">
    <citation type="submission" date="2016-03" db="EMBL/GenBank/DDBJ databases">
        <authorList>
            <person name="Lee Y.-S."/>
            <person name="Choi Y.-L."/>
        </authorList>
    </citation>
    <scope>NUCLEOTIDE SEQUENCE [LARGE SCALE GENOMIC DNA]</scope>
    <source>
        <strain evidence="3">DAU221</strain>
    </source>
</reference>
<feature type="transmembrane region" description="Helical" evidence="1">
    <location>
        <begin position="6"/>
        <end position="28"/>
    </location>
</feature>
<feature type="transmembrane region" description="Helical" evidence="1">
    <location>
        <begin position="96"/>
        <end position="118"/>
    </location>
</feature>
<dbReference type="KEGG" id="mthd:A3224_10880"/>
<dbReference type="GeneID" id="76608553"/>
<dbReference type="Proteomes" id="UP000076077">
    <property type="component" value="Chromosome"/>
</dbReference>
<evidence type="ECO:0000313" key="2">
    <source>
        <dbReference type="EMBL" id="AMX03006.1"/>
    </source>
</evidence>
<proteinExistence type="predicted"/>
<evidence type="ECO:0000313" key="3">
    <source>
        <dbReference type="Proteomes" id="UP000076077"/>
    </source>
</evidence>
<dbReference type="RefSeq" id="WP_067154373.1">
    <property type="nucleotide sequence ID" value="NZ_CP014864.1"/>
</dbReference>
<organism evidence="2 3">
    <name type="scientific">Microbulbifer thermotolerans</name>
    <dbReference type="NCBI Taxonomy" id="252514"/>
    <lineage>
        <taxon>Bacteria</taxon>
        <taxon>Pseudomonadati</taxon>
        <taxon>Pseudomonadota</taxon>
        <taxon>Gammaproteobacteria</taxon>
        <taxon>Cellvibrionales</taxon>
        <taxon>Microbulbiferaceae</taxon>
        <taxon>Microbulbifer</taxon>
    </lineage>
</organism>
<keyword evidence="3" id="KW-1185">Reference proteome</keyword>
<sequence length="120" mass="13436">MNNHSLMLFFAVIALGGVASMMLGLLLLRLTLTRRLKKKLQATGEYWESGTIDFGFINTAIFAWACTMRRVQKLERFQLIYPGLDVRSYANGFERVAAYGTVGGLLAASLGVVFFFIFKL</sequence>
<name>A0A143HNE7_MICTH</name>
<dbReference type="OrthoDB" id="6388776at2"/>
<accession>A0A143HNE7</accession>
<keyword evidence="1" id="KW-0472">Membrane</keyword>
<protein>
    <submittedName>
        <fullName evidence="2">Uncharacterized protein</fullName>
    </submittedName>
</protein>
<dbReference type="AlphaFoldDB" id="A0A143HNE7"/>
<keyword evidence="1" id="KW-1133">Transmembrane helix</keyword>
<keyword evidence="1" id="KW-0812">Transmembrane</keyword>
<dbReference type="EMBL" id="CP014864">
    <property type="protein sequence ID" value="AMX03006.1"/>
    <property type="molecule type" value="Genomic_DNA"/>
</dbReference>